<accession>A0A9Q1CQ84</accession>
<sequence length="149" mass="16960">MEMAEEEEEHFDETIDDLKDMAAIFVAKLKAFSALPNSVIDQVITDVGEIMSHTMSYIKSKLDIIAEQTPHHFMEEVPVVVDLRRQLLSDIHELSNPFSDLLSEYKRNNYFKKKGALLLPEEKLLGHTLTPAVDKSTGNAIQIQQKDTF</sequence>
<dbReference type="Proteomes" id="UP001152320">
    <property type="component" value="Chromosome 1"/>
</dbReference>
<dbReference type="EMBL" id="JAIZAY010000001">
    <property type="protein sequence ID" value="KAJ8049567.1"/>
    <property type="molecule type" value="Genomic_DNA"/>
</dbReference>
<evidence type="ECO:0000313" key="2">
    <source>
        <dbReference type="Proteomes" id="UP001152320"/>
    </source>
</evidence>
<comment type="caution">
    <text evidence="1">The sequence shown here is derived from an EMBL/GenBank/DDBJ whole genome shotgun (WGS) entry which is preliminary data.</text>
</comment>
<organism evidence="1 2">
    <name type="scientific">Holothuria leucospilota</name>
    <name type="common">Black long sea cucumber</name>
    <name type="synonym">Mertensiothuria leucospilota</name>
    <dbReference type="NCBI Taxonomy" id="206669"/>
    <lineage>
        <taxon>Eukaryota</taxon>
        <taxon>Metazoa</taxon>
        <taxon>Echinodermata</taxon>
        <taxon>Eleutherozoa</taxon>
        <taxon>Echinozoa</taxon>
        <taxon>Holothuroidea</taxon>
        <taxon>Aspidochirotacea</taxon>
        <taxon>Aspidochirotida</taxon>
        <taxon>Holothuriidae</taxon>
        <taxon>Holothuria</taxon>
    </lineage>
</organism>
<reference evidence="1" key="1">
    <citation type="submission" date="2021-10" db="EMBL/GenBank/DDBJ databases">
        <title>Tropical sea cucumber genome reveals ecological adaptation and Cuvierian tubules defense mechanism.</title>
        <authorList>
            <person name="Chen T."/>
        </authorList>
    </citation>
    <scope>NUCLEOTIDE SEQUENCE</scope>
    <source>
        <strain evidence="1">Nanhai2018</strain>
        <tissue evidence="1">Muscle</tissue>
    </source>
</reference>
<protein>
    <submittedName>
        <fullName evidence="1">Uncharacterized protein</fullName>
    </submittedName>
</protein>
<gene>
    <name evidence="1" type="ORF">HOLleu_02354</name>
</gene>
<evidence type="ECO:0000313" key="1">
    <source>
        <dbReference type="EMBL" id="KAJ8049567.1"/>
    </source>
</evidence>
<name>A0A9Q1CQ84_HOLLE</name>
<dbReference type="AlphaFoldDB" id="A0A9Q1CQ84"/>
<proteinExistence type="predicted"/>
<keyword evidence="2" id="KW-1185">Reference proteome</keyword>